<dbReference type="SMART" id="SM00184">
    <property type="entry name" value="RING"/>
    <property type="match status" value="1"/>
</dbReference>
<name>A0A218XSC4_PUNGR</name>
<dbReference type="AlphaFoldDB" id="A0A218XSC4"/>
<reference evidence="6" key="2">
    <citation type="submission" date="2017-06" db="EMBL/GenBank/DDBJ databases">
        <title>The pomegranate genome and the genomics of punicalagin biosynthesis.</title>
        <authorList>
            <person name="Xu C."/>
        </authorList>
    </citation>
    <scope>NUCLEOTIDE SEQUENCE [LARGE SCALE GENOMIC DNA]</scope>
    <source>
        <tissue evidence="6">Fresh leaf</tissue>
    </source>
</reference>
<dbReference type="InterPro" id="IPR013083">
    <property type="entry name" value="Znf_RING/FYVE/PHD"/>
</dbReference>
<dbReference type="EMBL" id="PGOL01000621">
    <property type="protein sequence ID" value="PKI67297.1"/>
    <property type="molecule type" value="Genomic_DNA"/>
</dbReference>
<evidence type="ECO:0000256" key="2">
    <source>
        <dbReference type="ARBA" id="ARBA00022771"/>
    </source>
</evidence>
<keyword evidence="9" id="KW-1185">Reference proteome</keyword>
<keyword evidence="3" id="KW-0862">Zinc</keyword>
<evidence type="ECO:0000256" key="4">
    <source>
        <dbReference type="PROSITE-ProRule" id="PRU00175"/>
    </source>
</evidence>
<dbReference type="GO" id="GO:0005634">
    <property type="term" value="C:nucleus"/>
    <property type="evidence" value="ECO:0007669"/>
    <property type="project" value="TreeGrafter"/>
</dbReference>
<feature type="domain" description="RING-type" evidence="5">
    <location>
        <begin position="188"/>
        <end position="234"/>
    </location>
</feature>
<keyword evidence="1" id="KW-0479">Metal-binding</keyword>
<evidence type="ECO:0000313" key="6">
    <source>
        <dbReference type="EMBL" id="OWM87937.1"/>
    </source>
</evidence>
<evidence type="ECO:0000313" key="9">
    <source>
        <dbReference type="Proteomes" id="UP000233551"/>
    </source>
</evidence>
<dbReference type="SUPFAM" id="SSF57850">
    <property type="entry name" value="RING/U-box"/>
    <property type="match status" value="1"/>
</dbReference>
<dbReference type="GO" id="GO:0006511">
    <property type="term" value="P:ubiquitin-dependent protein catabolic process"/>
    <property type="evidence" value="ECO:0007669"/>
    <property type="project" value="TreeGrafter"/>
</dbReference>
<evidence type="ECO:0000313" key="7">
    <source>
        <dbReference type="EMBL" id="PKI67297.1"/>
    </source>
</evidence>
<dbReference type="Proteomes" id="UP000197138">
    <property type="component" value="Unassembled WGS sequence"/>
</dbReference>
<dbReference type="GO" id="GO:0008270">
    <property type="term" value="F:zinc ion binding"/>
    <property type="evidence" value="ECO:0007669"/>
    <property type="project" value="UniProtKB-KW"/>
</dbReference>
<dbReference type="Proteomes" id="UP000233551">
    <property type="component" value="Unassembled WGS sequence"/>
</dbReference>
<dbReference type="InterPro" id="IPR001841">
    <property type="entry name" value="Znf_RING"/>
</dbReference>
<dbReference type="PROSITE" id="PS50089">
    <property type="entry name" value="ZF_RING_2"/>
    <property type="match status" value="1"/>
</dbReference>
<evidence type="ECO:0000256" key="3">
    <source>
        <dbReference type="ARBA" id="ARBA00022833"/>
    </source>
</evidence>
<evidence type="ECO:0000256" key="1">
    <source>
        <dbReference type="ARBA" id="ARBA00022723"/>
    </source>
</evidence>
<dbReference type="EMBL" id="MTKT01000801">
    <property type="protein sequence ID" value="OWM87937.1"/>
    <property type="molecule type" value="Genomic_DNA"/>
</dbReference>
<dbReference type="PANTHER" id="PTHR45931">
    <property type="entry name" value="SI:CH211-59O9.10"/>
    <property type="match status" value="1"/>
</dbReference>
<proteinExistence type="predicted"/>
<accession>A0A218XSC4</accession>
<evidence type="ECO:0000259" key="5">
    <source>
        <dbReference type="PROSITE" id="PS50089"/>
    </source>
</evidence>
<sequence>MAAPWDLPVIRTGTETKLWVDTVHAGNSSLSSSFLRGRFDFYVIRKHRFVVEDHCGIEIIVQEFDIGNPRSHHPLFLPLILLPLPFVVLESCVLSHLADLGIDPVARQEIAGSVLAVVNDADNAVHGQTREFSVSVDLEITTVQVVLGEPIDIDSWVQGPRGASSAAIYKLNAASFIPRETAGDLGKCVVCLEDLCDRECDRRSPLTELPCCHVFHSSCIIRWLESNRACPLCRQELED</sequence>
<dbReference type="Pfam" id="PF13639">
    <property type="entry name" value="zf-RING_2"/>
    <property type="match status" value="1"/>
</dbReference>
<reference evidence="7 9" key="3">
    <citation type="submission" date="2017-11" db="EMBL/GenBank/DDBJ databases">
        <title>De-novo sequencing of pomegranate (Punica granatum L.) genome.</title>
        <authorList>
            <person name="Akparov Z."/>
            <person name="Amiraslanov A."/>
            <person name="Hajiyeva S."/>
            <person name="Abbasov M."/>
            <person name="Kaur K."/>
            <person name="Hamwieh A."/>
            <person name="Solovyev V."/>
            <person name="Salamov A."/>
            <person name="Braich B."/>
            <person name="Kosarev P."/>
            <person name="Mahmoud A."/>
            <person name="Hajiyev E."/>
            <person name="Babayeva S."/>
            <person name="Izzatullayeva V."/>
            <person name="Mammadov A."/>
            <person name="Mammadov A."/>
            <person name="Sharifova S."/>
            <person name="Ojaghi J."/>
            <person name="Eynullazada K."/>
            <person name="Bayramov B."/>
            <person name="Abdulazimova A."/>
            <person name="Shahmuradov I."/>
        </authorList>
    </citation>
    <scope>NUCLEOTIDE SEQUENCE [LARGE SCALE GENOMIC DNA]</scope>
    <source>
        <strain evidence="7">AG2017</strain>
        <strain evidence="9">cv. AG2017</strain>
        <tissue evidence="7">Leaf</tissue>
    </source>
</reference>
<keyword evidence="2 4" id="KW-0863">Zinc-finger</keyword>
<dbReference type="InterPro" id="IPR051834">
    <property type="entry name" value="RING_finger_E3_ligase"/>
</dbReference>
<dbReference type="PANTHER" id="PTHR45931:SF16">
    <property type="entry name" value="RING_U-BOX SUPERFAMILY PROTEIN"/>
    <property type="match status" value="1"/>
</dbReference>
<protein>
    <recommendedName>
        <fullName evidence="5">RING-type domain-containing protein</fullName>
    </recommendedName>
</protein>
<organism evidence="6 8">
    <name type="scientific">Punica granatum</name>
    <name type="common">Pomegranate</name>
    <dbReference type="NCBI Taxonomy" id="22663"/>
    <lineage>
        <taxon>Eukaryota</taxon>
        <taxon>Viridiplantae</taxon>
        <taxon>Streptophyta</taxon>
        <taxon>Embryophyta</taxon>
        <taxon>Tracheophyta</taxon>
        <taxon>Spermatophyta</taxon>
        <taxon>Magnoliopsida</taxon>
        <taxon>eudicotyledons</taxon>
        <taxon>Gunneridae</taxon>
        <taxon>Pentapetalae</taxon>
        <taxon>rosids</taxon>
        <taxon>malvids</taxon>
        <taxon>Myrtales</taxon>
        <taxon>Lythraceae</taxon>
        <taxon>Punica</taxon>
    </lineage>
</organism>
<reference evidence="8" key="1">
    <citation type="journal article" date="2017" name="Plant J.">
        <title>The pomegranate (Punica granatum L.) genome and the genomics of punicalagin biosynthesis.</title>
        <authorList>
            <person name="Qin G."/>
            <person name="Xu C."/>
            <person name="Ming R."/>
            <person name="Tang H."/>
            <person name="Guyot R."/>
            <person name="Kramer E.M."/>
            <person name="Hu Y."/>
            <person name="Yi X."/>
            <person name="Qi Y."/>
            <person name="Xu X."/>
            <person name="Gao Z."/>
            <person name="Pan H."/>
            <person name="Jian J."/>
            <person name="Tian Y."/>
            <person name="Yue Z."/>
            <person name="Xu Y."/>
        </authorList>
    </citation>
    <scope>NUCLEOTIDE SEQUENCE [LARGE SCALE GENOMIC DNA]</scope>
    <source>
        <strain evidence="8">cv. Dabenzi</strain>
    </source>
</reference>
<evidence type="ECO:0000313" key="8">
    <source>
        <dbReference type="Proteomes" id="UP000197138"/>
    </source>
</evidence>
<dbReference type="GO" id="GO:0061630">
    <property type="term" value="F:ubiquitin protein ligase activity"/>
    <property type="evidence" value="ECO:0007669"/>
    <property type="project" value="TreeGrafter"/>
</dbReference>
<dbReference type="Gene3D" id="3.30.40.10">
    <property type="entry name" value="Zinc/RING finger domain, C3HC4 (zinc finger)"/>
    <property type="match status" value="1"/>
</dbReference>
<comment type="caution">
    <text evidence="6">The sequence shown here is derived from an EMBL/GenBank/DDBJ whole genome shotgun (WGS) entry which is preliminary data.</text>
</comment>
<gene>
    <name evidence="6" type="ORF">CDL15_Pgr000354</name>
    <name evidence="7" type="ORF">CRG98_012314</name>
</gene>